<keyword evidence="1" id="KW-1185">Reference proteome</keyword>
<accession>A0A914NN01</accession>
<organism evidence="1 2">
    <name type="scientific">Meloidogyne incognita</name>
    <name type="common">Southern root-knot nematode worm</name>
    <name type="synonym">Oxyuris incognita</name>
    <dbReference type="NCBI Taxonomy" id="6306"/>
    <lineage>
        <taxon>Eukaryota</taxon>
        <taxon>Metazoa</taxon>
        <taxon>Ecdysozoa</taxon>
        <taxon>Nematoda</taxon>
        <taxon>Chromadorea</taxon>
        <taxon>Rhabditida</taxon>
        <taxon>Tylenchina</taxon>
        <taxon>Tylenchomorpha</taxon>
        <taxon>Tylenchoidea</taxon>
        <taxon>Meloidogynidae</taxon>
        <taxon>Meloidogyninae</taxon>
        <taxon>Meloidogyne</taxon>
        <taxon>Meloidogyne incognita group</taxon>
    </lineage>
</organism>
<evidence type="ECO:0000313" key="1">
    <source>
        <dbReference type="Proteomes" id="UP000887563"/>
    </source>
</evidence>
<dbReference type="Gene3D" id="1.10.8.10">
    <property type="entry name" value="DNA helicase RuvA subunit, C-terminal domain"/>
    <property type="match status" value="1"/>
</dbReference>
<reference evidence="2" key="1">
    <citation type="submission" date="2022-11" db="UniProtKB">
        <authorList>
            <consortium name="WormBaseParasite"/>
        </authorList>
    </citation>
    <scope>IDENTIFICATION</scope>
</reference>
<proteinExistence type="predicted"/>
<dbReference type="AlphaFoldDB" id="A0A914NN01"/>
<name>A0A914NN01_MELIC</name>
<sequence length="372" mass="43359">MNTFLTNFRNIPQILQKTKDLICSLSLFCDKENIFFSQKIEHFCQLSELICNLFHSISYICLNYLNNENHSIILNIIQILPNFIEEIWNYLTDEKLLNLKNIYAEFIVRLDNEINLEREFSKFFSNGCTENQLEISIKAINNAYEEKRKLIKNLLLRQRILKFIGFPKEKYISDQIQELGEIMSDLSNQQIHLCLRHFGYDIEKTTEALCQREQLPLNLKILLRVKDNLEEDNCCPKQALVSDENLGNISDIIYCDENNFKKILKEIEDLNESIKSNEATINIDGKLFAPKSSQKDLSEDERIALATASIKLAEMIEEENSNPNEIFGDDYDDEYNDTYENTQECKGVDIGTFTNDEDFESSSTQIGRNNKK</sequence>
<evidence type="ECO:0000313" key="2">
    <source>
        <dbReference type="WBParaSite" id="Minc3s08148g41948"/>
    </source>
</evidence>
<protein>
    <submittedName>
        <fullName evidence="2">UBA domain-containing protein</fullName>
    </submittedName>
</protein>
<dbReference type="WBParaSite" id="Minc3s08148g41948">
    <property type="protein sequence ID" value="Minc3s08148g41948"/>
    <property type="gene ID" value="Minc3s08148g41948"/>
</dbReference>
<dbReference type="Proteomes" id="UP000887563">
    <property type="component" value="Unplaced"/>
</dbReference>